<proteinExistence type="predicted"/>
<dbReference type="Gene3D" id="2.60.120.260">
    <property type="entry name" value="Galactose-binding domain-like"/>
    <property type="match status" value="1"/>
</dbReference>
<dbReference type="Proteomes" id="UP000451233">
    <property type="component" value="Unassembled WGS sequence"/>
</dbReference>
<feature type="signal peptide" evidence="1">
    <location>
        <begin position="1"/>
        <end position="18"/>
    </location>
</feature>
<feature type="chain" id="PRO_5029666678" description="YD repeat-containing protein" evidence="1">
    <location>
        <begin position="19"/>
        <end position="1043"/>
    </location>
</feature>
<protein>
    <recommendedName>
        <fullName evidence="4">YD repeat-containing protein</fullName>
    </recommendedName>
</protein>
<dbReference type="RefSeq" id="WP_160908730.1">
    <property type="nucleotide sequence ID" value="NZ_WVHS01000006.1"/>
</dbReference>
<dbReference type="AlphaFoldDB" id="A0A7K1Y354"/>
<organism evidence="2 3">
    <name type="scientific">Hufsiella ginkgonis</name>
    <dbReference type="NCBI Taxonomy" id="2695274"/>
    <lineage>
        <taxon>Bacteria</taxon>
        <taxon>Pseudomonadati</taxon>
        <taxon>Bacteroidota</taxon>
        <taxon>Sphingobacteriia</taxon>
        <taxon>Sphingobacteriales</taxon>
        <taxon>Sphingobacteriaceae</taxon>
        <taxon>Hufsiella</taxon>
    </lineage>
</organism>
<evidence type="ECO:0000313" key="3">
    <source>
        <dbReference type="Proteomes" id="UP000451233"/>
    </source>
</evidence>
<gene>
    <name evidence="2" type="ORF">GS398_20605</name>
</gene>
<evidence type="ECO:0000313" key="2">
    <source>
        <dbReference type="EMBL" id="MXV17715.1"/>
    </source>
</evidence>
<reference evidence="2 3" key="1">
    <citation type="submission" date="2019-11" db="EMBL/GenBank/DDBJ databases">
        <title>Pedobacter sp. HMF7056 Genome sequencing and assembly.</title>
        <authorList>
            <person name="Kang H."/>
            <person name="Kim H."/>
            <person name="Joh K."/>
        </authorList>
    </citation>
    <scope>NUCLEOTIDE SEQUENCE [LARGE SCALE GENOMIC DNA]</scope>
    <source>
        <strain evidence="2 3">HMF7056</strain>
    </source>
</reference>
<accession>A0A7K1Y354</accession>
<keyword evidence="1" id="KW-0732">Signal</keyword>
<dbReference type="EMBL" id="WVHS01000006">
    <property type="protein sequence ID" value="MXV17715.1"/>
    <property type="molecule type" value="Genomic_DNA"/>
</dbReference>
<sequence length="1043" mass="114574">MKIQFIAALTVLAVVAHAQENMLPKVIPPSPETASLGKYSEITTSLYTGNPGIGIPLFTTQNQSHPVSVSLSYSGTGIRVSEEPSRVGLGFTLNAGGAITRVVRGLPDESGWGYFSTSAAFPMAKAGWTSGLTDSEYAFVEQIAWGQLDAEPDVYSFNFMGVSGKFFYDEDGNWQCTNNADLKITSPLTESGDEWTVTDNKGTVYYFGSTSNSREFSSTTVEDVHGFLTYPTGWYLTKIKFADGSSDVTFSYSSPLSYSFTLSVQQTTNYIVSTSSPTFNGLVTRSITQGVISPVLSSIDLPNETINFTYGSTSAVRGGKYLSKIARYSKSAAQDIQSFQFTYSTTGRFKLTEVTEYSASNAAGKKYQLYYNATALPEFDSFAQDHYGFYNGASNLTLIPYLAYPFQDSIHCANRNVNPAVIAAESLIKIVYPTGGSTEYQYEAHSYVDSFSLDSIFIGGIRVKRIKIDDGNGTIQTKRYEYLNPYVYQPIPNGAAFYSYTYTTVPGSCVGSSTPTTYTVLTSGNNFSYGGWGSDLIAYGKVITYDGESGEKGKTISYFTEAEVSSGTGFPFAPGAVRDAQGGLLLKEEVYSASSILIHSIINEYDVTERSHVYGFKAGFLTDYTCWDATNLGRTYDLLAVTSFGIYSQWVTLKKTTERSMATGSSSVYTETVKNFYYNNTVHRNVTREQSVDSKGNEYNSYTLYPGDYAAGTTFINDMITNHQTALPIEQVTCVTNGSGTFAVSGQLTEYNAGGKGLINKIWVAKIDAPTPLSGFKFSNTAAGVLPFSTTAGSFSKDSRYESRVQFNAYTSRGKVLNVTPVDAPPTSYQWGYSDQYPIAETKNSANDQFYHHNFEESLGFGSGMVRDTTRRHTGKYSGKIENGGSGEVYIFSSTWLTFTAGSIKKMRYSVWVYSTGPSSEIFLMMKRAGELGYPPYFHNTGSMVTGRWVLLEGVADVPSDAAEFNLRVDNNSAGTVWYDDLRMCPADAEMTTYTYEPLVGMTSQSDGRNKATYYDYDSFQRLIAIKDQDGNPVKTFSYHYKN</sequence>
<evidence type="ECO:0000256" key="1">
    <source>
        <dbReference type="SAM" id="SignalP"/>
    </source>
</evidence>
<name>A0A7K1Y354_9SPHI</name>
<evidence type="ECO:0008006" key="4">
    <source>
        <dbReference type="Google" id="ProtNLM"/>
    </source>
</evidence>
<keyword evidence="3" id="KW-1185">Reference proteome</keyword>
<comment type="caution">
    <text evidence="2">The sequence shown here is derived from an EMBL/GenBank/DDBJ whole genome shotgun (WGS) entry which is preliminary data.</text>
</comment>